<keyword evidence="2" id="KW-1185">Reference proteome</keyword>
<protein>
    <submittedName>
        <fullName evidence="1">Uncharacterized protein</fullName>
    </submittedName>
</protein>
<proteinExistence type="predicted"/>
<gene>
    <name evidence="1" type="ORF">C1167_23630</name>
</gene>
<organism evidence="1 2">
    <name type="scientific">Enterobacter bugandensis</name>
    <dbReference type="NCBI Taxonomy" id="881260"/>
    <lineage>
        <taxon>Bacteria</taxon>
        <taxon>Pseudomonadati</taxon>
        <taxon>Pseudomonadota</taxon>
        <taxon>Gammaproteobacteria</taxon>
        <taxon>Enterobacterales</taxon>
        <taxon>Enterobacteriaceae</taxon>
        <taxon>Enterobacter</taxon>
    </lineage>
</organism>
<comment type="caution">
    <text evidence="1">The sequence shown here is derived from an EMBL/GenBank/DDBJ whole genome shotgun (WGS) entry which is preliminary data.</text>
</comment>
<evidence type="ECO:0000313" key="2">
    <source>
        <dbReference type="Proteomes" id="UP000236063"/>
    </source>
</evidence>
<reference evidence="1 2" key="1">
    <citation type="submission" date="2018-01" db="EMBL/GenBank/DDBJ databases">
        <title>Multi-drug resistant Enterobacter species isolated from the International Space Station and comparative genomic analyses with human pathogenic strains.</title>
        <authorList>
            <person name="Singh N.K."/>
            <person name="Bezdan D."/>
            <person name="McIntyre A."/>
            <person name="Sielaff A.C."/>
            <person name="Wheeler K."/>
            <person name="Mason C."/>
            <person name="Venkateswaran K."/>
        </authorList>
    </citation>
    <scope>NUCLEOTIDE SEQUENCE [LARGE SCALE GENOMIC DNA]</scope>
    <source>
        <strain evidence="1 2">IF2SW-P2</strain>
    </source>
</reference>
<sequence>MCAYVQYRQMFGICIDMAYADGEYMRMLYLCRCHAYGYPSHMLSSLFSRSDPKNTKAGSLLKS</sequence>
<dbReference type="EMBL" id="POUR01000002">
    <property type="protein sequence ID" value="PNF66285.1"/>
    <property type="molecule type" value="Genomic_DNA"/>
</dbReference>
<dbReference type="Proteomes" id="UP000236063">
    <property type="component" value="Unassembled WGS sequence"/>
</dbReference>
<name>A0ABX4VDA9_9ENTR</name>
<evidence type="ECO:0000313" key="1">
    <source>
        <dbReference type="EMBL" id="PNF66285.1"/>
    </source>
</evidence>
<accession>A0ABX4VDA9</accession>